<dbReference type="Pfam" id="PF08445">
    <property type="entry name" value="FR47"/>
    <property type="match status" value="1"/>
</dbReference>
<gene>
    <name evidence="2" type="ORF">EV214_1611</name>
</gene>
<feature type="domain" description="N-acetyltransferase" evidence="1">
    <location>
        <begin position="113"/>
        <end position="239"/>
    </location>
</feature>
<dbReference type="PANTHER" id="PTHR20958">
    <property type="entry name" value="GLYCINE N-ACYLTRANSFERASE-LIKE PROTEIN"/>
    <property type="match status" value="1"/>
</dbReference>
<sequence length="239" mass="28261">MKINKNILNDFRNEIVKNINMINFIENYPIDIIWSKGASILVRGKSDENWIYISSSSEDELQLLLEKCEDEEYFAVVEDWMLPYICEGKIVDWKLSCIKLVLPEEKVLHKIKYEVSELTLNDVVYIYNNSKYKDYTTLEYIKERIKNGISLGIYEGKSLVAWIMTHDDGAIGFLNVLEEYRNKGYGYSLTISIIERLRKIRKIPFVHIEEDNKKSINLATKIGFVRDRKVHWIKRMNNF</sequence>
<dbReference type="RefSeq" id="WP_132248463.1">
    <property type="nucleotide sequence ID" value="NZ_SLWV01000061.1"/>
</dbReference>
<protein>
    <submittedName>
        <fullName evidence="2">FR47-like protein</fullName>
    </submittedName>
</protein>
<proteinExistence type="predicted"/>
<dbReference type="InterPro" id="IPR013653">
    <property type="entry name" value="GCN5-like_dom"/>
</dbReference>
<comment type="caution">
    <text evidence="2">The sequence shown here is derived from an EMBL/GenBank/DDBJ whole genome shotgun (WGS) entry which is preliminary data.</text>
</comment>
<evidence type="ECO:0000313" key="2">
    <source>
        <dbReference type="EMBL" id="TCO67707.1"/>
    </source>
</evidence>
<dbReference type="EMBL" id="SLWV01000061">
    <property type="protein sequence ID" value="TCO67707.1"/>
    <property type="molecule type" value="Genomic_DNA"/>
</dbReference>
<dbReference type="AlphaFoldDB" id="A0A4R2K757"/>
<dbReference type="InterPro" id="IPR016181">
    <property type="entry name" value="Acyl_CoA_acyltransferase"/>
</dbReference>
<organism evidence="2 3">
    <name type="scientific">Marinisporobacter balticus</name>
    <dbReference type="NCBI Taxonomy" id="2018667"/>
    <lineage>
        <taxon>Bacteria</taxon>
        <taxon>Bacillati</taxon>
        <taxon>Bacillota</taxon>
        <taxon>Clostridia</taxon>
        <taxon>Peptostreptococcales</taxon>
        <taxon>Thermotaleaceae</taxon>
        <taxon>Marinisporobacter</taxon>
    </lineage>
</organism>
<dbReference type="SUPFAM" id="SSF55729">
    <property type="entry name" value="Acyl-CoA N-acyltransferases (Nat)"/>
    <property type="match status" value="1"/>
</dbReference>
<dbReference type="GO" id="GO:0016747">
    <property type="term" value="F:acyltransferase activity, transferring groups other than amino-acyl groups"/>
    <property type="evidence" value="ECO:0007669"/>
    <property type="project" value="InterPro"/>
</dbReference>
<dbReference type="OrthoDB" id="3185958at2"/>
<dbReference type="PROSITE" id="PS51186">
    <property type="entry name" value="GNAT"/>
    <property type="match status" value="1"/>
</dbReference>
<dbReference type="InterPro" id="IPR053225">
    <property type="entry name" value="Acyl-CoA_N-acyltransferase"/>
</dbReference>
<evidence type="ECO:0000259" key="1">
    <source>
        <dbReference type="PROSITE" id="PS51186"/>
    </source>
</evidence>
<dbReference type="Proteomes" id="UP000294919">
    <property type="component" value="Unassembled WGS sequence"/>
</dbReference>
<accession>A0A4R2K757</accession>
<reference evidence="2 3" key="1">
    <citation type="submission" date="2019-03" db="EMBL/GenBank/DDBJ databases">
        <title>Genomic Encyclopedia of Type Strains, Phase IV (KMG-IV): sequencing the most valuable type-strain genomes for metagenomic binning, comparative biology and taxonomic classification.</title>
        <authorList>
            <person name="Goeker M."/>
        </authorList>
    </citation>
    <scope>NUCLEOTIDE SEQUENCE [LARGE SCALE GENOMIC DNA]</scope>
    <source>
        <strain evidence="2 3">DSM 102940</strain>
    </source>
</reference>
<name>A0A4R2K757_9FIRM</name>
<dbReference type="Gene3D" id="3.40.630.30">
    <property type="match status" value="1"/>
</dbReference>
<evidence type="ECO:0000313" key="3">
    <source>
        <dbReference type="Proteomes" id="UP000294919"/>
    </source>
</evidence>
<dbReference type="CDD" id="cd04301">
    <property type="entry name" value="NAT_SF"/>
    <property type="match status" value="1"/>
</dbReference>
<dbReference type="InterPro" id="IPR000182">
    <property type="entry name" value="GNAT_dom"/>
</dbReference>
<keyword evidence="3" id="KW-1185">Reference proteome</keyword>
<dbReference type="PANTHER" id="PTHR20958:SF6">
    <property type="entry name" value="GLYCINE N-ACYLTRANSFERASE-LIKE PROTEIN"/>
    <property type="match status" value="1"/>
</dbReference>